<dbReference type="Proteomes" id="UP000265566">
    <property type="component" value="Chromosome 1"/>
</dbReference>
<keyword evidence="14" id="KW-1185">Reference proteome</keyword>
<dbReference type="HOGENOM" id="CLU_014578_3_0_1"/>
<keyword evidence="2" id="KW-0677">Repeat</keyword>
<reference evidence="15" key="4">
    <citation type="journal article" date="2018" name="Nat. Plants">
        <title>Whole-genome landscape of Medicago truncatula symbiotic genes.</title>
        <authorList>
            <person name="Pecrix Y."/>
            <person name="Staton S.E."/>
            <person name="Sallet E."/>
            <person name="Lelandais-Briere C."/>
            <person name="Moreau S."/>
            <person name="Carrere S."/>
            <person name="Blein T."/>
            <person name="Jardinaud M.F."/>
            <person name="Latrasse D."/>
            <person name="Zouine M."/>
            <person name="Zahm M."/>
            <person name="Kreplak J."/>
            <person name="Mayjonade B."/>
            <person name="Satge C."/>
            <person name="Perez M."/>
            <person name="Cauet S."/>
            <person name="Marande W."/>
            <person name="Chantry-Darmon C."/>
            <person name="Lopez-Roques C."/>
            <person name="Bouchez O."/>
            <person name="Berard A."/>
            <person name="Debelle F."/>
            <person name="Munos S."/>
            <person name="Bendahmane A."/>
            <person name="Berges H."/>
            <person name="Niebel A."/>
            <person name="Buitink J."/>
            <person name="Frugier F."/>
            <person name="Benhamed M."/>
            <person name="Crespi M."/>
            <person name="Gouzy J."/>
            <person name="Gamas P."/>
        </authorList>
    </citation>
    <scope>NUCLEOTIDE SEQUENCE [LARGE SCALE GENOMIC DNA]</scope>
    <source>
        <strain evidence="15">cv. Jemalong A17</strain>
    </source>
</reference>
<name>A0A072VPA1_MEDTR</name>
<evidence type="ECO:0000256" key="7">
    <source>
        <dbReference type="ARBA" id="ARBA00023163"/>
    </source>
</evidence>
<dbReference type="InterPro" id="IPR013087">
    <property type="entry name" value="Znf_C2H2_type"/>
</dbReference>
<evidence type="ECO:0000313" key="12">
    <source>
        <dbReference type="EMBL" id="RHN81441.1"/>
    </source>
</evidence>
<feature type="compositionally biased region" description="Low complexity" evidence="9">
    <location>
        <begin position="28"/>
        <end position="45"/>
    </location>
</feature>
<evidence type="ECO:0000256" key="6">
    <source>
        <dbReference type="ARBA" id="ARBA00023125"/>
    </source>
</evidence>
<dbReference type="Pfam" id="PF22992">
    <property type="entry name" value="C2CH-4th_BIRD-IDD"/>
    <property type="match status" value="1"/>
</dbReference>
<keyword evidence="3 8" id="KW-0863">Zinc-finger</keyword>
<reference evidence="13" key="3">
    <citation type="submission" date="2015-04" db="UniProtKB">
        <authorList>
            <consortium name="EnsemblPlants"/>
        </authorList>
    </citation>
    <scope>IDENTIFICATION</scope>
    <source>
        <strain evidence="13">cv. Jemalong A17</strain>
    </source>
</reference>
<evidence type="ECO:0000256" key="2">
    <source>
        <dbReference type="ARBA" id="ARBA00022737"/>
    </source>
</evidence>
<dbReference type="PANTHER" id="PTHR10593:SF242">
    <property type="entry name" value="ZINC FINGER PROTEIN, PUTATIVE-RELATED"/>
    <property type="match status" value="1"/>
</dbReference>
<dbReference type="Proteomes" id="UP000002051">
    <property type="component" value="Unassembled WGS sequence"/>
</dbReference>
<dbReference type="InterPro" id="IPR055185">
    <property type="entry name" value="C2CH-4th_BIRD-IDD"/>
</dbReference>
<protein>
    <submittedName>
        <fullName evidence="11">C2H2 zinc finger protein, putative</fullName>
    </submittedName>
    <submittedName>
        <fullName evidence="12">Putative transcription factor C2H2 family</fullName>
    </submittedName>
</protein>
<dbReference type="EMBL" id="CM001217">
    <property type="protein sequence ID" value="KEH43471.1"/>
    <property type="molecule type" value="Genomic_DNA"/>
</dbReference>
<dbReference type="STRING" id="3880.A0A072VPA1"/>
<evidence type="ECO:0000256" key="1">
    <source>
        <dbReference type="ARBA" id="ARBA00022723"/>
    </source>
</evidence>
<dbReference type="InterPro" id="IPR055186">
    <property type="entry name" value="C2H2-2nd_BIRD-IDD"/>
</dbReference>
<dbReference type="GO" id="GO:0008270">
    <property type="term" value="F:zinc ion binding"/>
    <property type="evidence" value="ECO:0007669"/>
    <property type="project" value="UniProtKB-KW"/>
</dbReference>
<dbReference type="PROSITE" id="PS50157">
    <property type="entry name" value="ZINC_FINGER_C2H2_2"/>
    <property type="match status" value="1"/>
</dbReference>
<feature type="region of interest" description="Disordered" evidence="9">
    <location>
        <begin position="402"/>
        <end position="423"/>
    </location>
</feature>
<evidence type="ECO:0000313" key="11">
    <source>
        <dbReference type="EMBL" id="KEH43471.1"/>
    </source>
</evidence>
<keyword evidence="7" id="KW-0804">Transcription</keyword>
<dbReference type="EnsemblPlants" id="KEH43471">
    <property type="protein sequence ID" value="KEH43471"/>
    <property type="gene ID" value="MTR_1g094115"/>
</dbReference>
<evidence type="ECO:0000259" key="10">
    <source>
        <dbReference type="PROSITE" id="PS50157"/>
    </source>
</evidence>
<evidence type="ECO:0000313" key="15">
    <source>
        <dbReference type="Proteomes" id="UP000265566"/>
    </source>
</evidence>
<dbReference type="PROSITE" id="PS00028">
    <property type="entry name" value="ZINC_FINGER_C2H2_1"/>
    <property type="match status" value="1"/>
</dbReference>
<dbReference type="InterPro" id="IPR036236">
    <property type="entry name" value="Znf_C2H2_sf"/>
</dbReference>
<feature type="compositionally biased region" description="Polar residues" evidence="9">
    <location>
        <begin position="1"/>
        <end position="10"/>
    </location>
</feature>
<dbReference type="OrthoDB" id="6354171at2759"/>
<dbReference type="KEGG" id="mtr:25484913"/>
<dbReference type="InterPro" id="IPR031140">
    <property type="entry name" value="IDD1-16"/>
</dbReference>
<dbReference type="FunFam" id="3.30.160.60:FF:000554">
    <property type="entry name" value="protein indeterminate-domain 12-like"/>
    <property type="match status" value="1"/>
</dbReference>
<keyword evidence="1" id="KW-0479">Metal-binding</keyword>
<evidence type="ECO:0000256" key="5">
    <source>
        <dbReference type="ARBA" id="ARBA00023015"/>
    </source>
</evidence>
<organism evidence="11 14">
    <name type="scientific">Medicago truncatula</name>
    <name type="common">Barrel medic</name>
    <name type="synonym">Medicago tribuloides</name>
    <dbReference type="NCBI Taxonomy" id="3880"/>
    <lineage>
        <taxon>Eukaryota</taxon>
        <taxon>Viridiplantae</taxon>
        <taxon>Streptophyta</taxon>
        <taxon>Embryophyta</taxon>
        <taxon>Tracheophyta</taxon>
        <taxon>Spermatophyta</taxon>
        <taxon>Magnoliopsida</taxon>
        <taxon>eudicotyledons</taxon>
        <taxon>Gunneridae</taxon>
        <taxon>Pentapetalae</taxon>
        <taxon>rosids</taxon>
        <taxon>fabids</taxon>
        <taxon>Fabales</taxon>
        <taxon>Fabaceae</taxon>
        <taxon>Papilionoideae</taxon>
        <taxon>50 kb inversion clade</taxon>
        <taxon>NPAAA clade</taxon>
        <taxon>Hologalegina</taxon>
        <taxon>IRL clade</taxon>
        <taxon>Trifolieae</taxon>
        <taxon>Medicago</taxon>
    </lineage>
</organism>
<dbReference type="GO" id="GO:0005634">
    <property type="term" value="C:nucleus"/>
    <property type="evidence" value="ECO:0000318"/>
    <property type="project" value="GO_Central"/>
</dbReference>
<feature type="region of interest" description="Disordered" evidence="9">
    <location>
        <begin position="1"/>
        <end position="60"/>
    </location>
</feature>
<keyword evidence="6" id="KW-0238">DNA-binding</keyword>
<evidence type="ECO:0000256" key="3">
    <source>
        <dbReference type="ARBA" id="ARBA00022771"/>
    </source>
</evidence>
<evidence type="ECO:0000256" key="9">
    <source>
        <dbReference type="SAM" id="MobiDB-lite"/>
    </source>
</evidence>
<dbReference type="ExpressionAtlas" id="A0A072VPA1">
    <property type="expression patterns" value="differential"/>
</dbReference>
<dbReference type="Pfam" id="PF22996">
    <property type="entry name" value="C2H2-2nd_BIRD-IDD"/>
    <property type="match status" value="1"/>
</dbReference>
<dbReference type="Gene3D" id="3.30.160.60">
    <property type="entry name" value="Classic Zinc Finger"/>
    <property type="match status" value="2"/>
</dbReference>
<dbReference type="SUPFAM" id="SSF57667">
    <property type="entry name" value="beta-beta-alpha zinc fingers"/>
    <property type="match status" value="1"/>
</dbReference>
<dbReference type="GO" id="GO:0003700">
    <property type="term" value="F:DNA-binding transcription factor activity"/>
    <property type="evidence" value="ECO:0000318"/>
    <property type="project" value="GO_Central"/>
</dbReference>
<evidence type="ECO:0000313" key="14">
    <source>
        <dbReference type="Proteomes" id="UP000002051"/>
    </source>
</evidence>
<dbReference type="SMART" id="SM00355">
    <property type="entry name" value="ZnF_C2H2"/>
    <property type="match status" value="3"/>
</dbReference>
<feature type="compositionally biased region" description="Low complexity" evidence="9">
    <location>
        <begin position="402"/>
        <end position="413"/>
    </location>
</feature>
<keyword evidence="5" id="KW-0805">Transcription regulation</keyword>
<feature type="domain" description="C2H2-type" evidence="10">
    <location>
        <begin position="76"/>
        <end position="98"/>
    </location>
</feature>
<dbReference type="GO" id="GO:0003677">
    <property type="term" value="F:DNA binding"/>
    <property type="evidence" value="ECO:0007669"/>
    <property type="project" value="UniProtKB-KW"/>
</dbReference>
<dbReference type="InterPro" id="IPR055187">
    <property type="entry name" value="C2CH-3rd_BIRD-IDD"/>
</dbReference>
<gene>
    <name evidence="13" type="primary">25484913</name>
    <name evidence="11" type="ordered locus">MTR_1g094115</name>
    <name evidence="12" type="ORF">MtrunA17_Chr1g0199101</name>
</gene>
<reference evidence="12" key="5">
    <citation type="journal article" date="2018" name="Nat. Plants">
        <title>Whole-genome landscape of Medicago truncatula symbiotic genes.</title>
        <authorList>
            <person name="Pecrix Y."/>
            <person name="Gamas P."/>
            <person name="Carrere S."/>
        </authorList>
    </citation>
    <scope>NUCLEOTIDE SEQUENCE</scope>
    <source>
        <tissue evidence="12">Leaves</tissue>
    </source>
</reference>
<dbReference type="EMBL" id="PSQE01000001">
    <property type="protein sequence ID" value="RHN81441.1"/>
    <property type="molecule type" value="Genomic_DNA"/>
</dbReference>
<dbReference type="FunFam" id="3.30.160.60:FF:000131">
    <property type="entry name" value="protein indeterminate-domain 5, chloroplastic-like"/>
    <property type="match status" value="1"/>
</dbReference>
<dbReference type="Pfam" id="PF22995">
    <property type="entry name" value="C2CH-3rd_BIRD-IDD"/>
    <property type="match status" value="1"/>
</dbReference>
<keyword evidence="4" id="KW-0862">Zinc</keyword>
<dbReference type="AlphaFoldDB" id="A0A072VPA1"/>
<dbReference type="Pfam" id="PF12874">
    <property type="entry name" value="zf-met"/>
    <property type="match status" value="1"/>
</dbReference>
<dbReference type="Gramene" id="rna5483">
    <property type="protein sequence ID" value="RHN81441.1"/>
    <property type="gene ID" value="gene5483"/>
</dbReference>
<reference evidence="11 14" key="2">
    <citation type="journal article" date="2014" name="BMC Genomics">
        <title>An improved genome release (version Mt4.0) for the model legume Medicago truncatula.</title>
        <authorList>
            <person name="Tang H."/>
            <person name="Krishnakumar V."/>
            <person name="Bidwell S."/>
            <person name="Rosen B."/>
            <person name="Chan A."/>
            <person name="Zhou S."/>
            <person name="Gentzbittel L."/>
            <person name="Childs K.L."/>
            <person name="Yandell M."/>
            <person name="Gundlach H."/>
            <person name="Mayer K.F."/>
            <person name="Schwartz D.C."/>
            <person name="Town C.D."/>
        </authorList>
    </citation>
    <scope>GENOME REANNOTATION</scope>
    <source>
        <strain evidence="11">A17</strain>
        <strain evidence="13 14">cv. Jemalong A17</strain>
    </source>
</reference>
<evidence type="ECO:0000313" key="13">
    <source>
        <dbReference type="EnsemblPlants" id="KEH43471"/>
    </source>
</evidence>
<accession>A0A072VPA1</accession>
<reference evidence="11 14" key="1">
    <citation type="journal article" date="2011" name="Nature">
        <title>The Medicago genome provides insight into the evolution of rhizobial symbioses.</title>
        <authorList>
            <person name="Young N.D."/>
            <person name="Debelle F."/>
            <person name="Oldroyd G.E."/>
            <person name="Geurts R."/>
            <person name="Cannon S.B."/>
            <person name="Udvardi M.K."/>
            <person name="Benedito V.A."/>
            <person name="Mayer K.F."/>
            <person name="Gouzy J."/>
            <person name="Schoof H."/>
            <person name="Van de Peer Y."/>
            <person name="Proost S."/>
            <person name="Cook D.R."/>
            <person name="Meyers B.C."/>
            <person name="Spannagl M."/>
            <person name="Cheung F."/>
            <person name="De Mita S."/>
            <person name="Krishnakumar V."/>
            <person name="Gundlach H."/>
            <person name="Zhou S."/>
            <person name="Mudge J."/>
            <person name="Bharti A.K."/>
            <person name="Murray J.D."/>
            <person name="Naoumkina M.A."/>
            <person name="Rosen B."/>
            <person name="Silverstein K.A."/>
            <person name="Tang H."/>
            <person name="Rombauts S."/>
            <person name="Zhao P.X."/>
            <person name="Zhou P."/>
            <person name="Barbe V."/>
            <person name="Bardou P."/>
            <person name="Bechner M."/>
            <person name="Bellec A."/>
            <person name="Berger A."/>
            <person name="Berges H."/>
            <person name="Bidwell S."/>
            <person name="Bisseling T."/>
            <person name="Choisne N."/>
            <person name="Couloux A."/>
            <person name="Denny R."/>
            <person name="Deshpande S."/>
            <person name="Dai X."/>
            <person name="Doyle J.J."/>
            <person name="Dudez A.M."/>
            <person name="Farmer A.D."/>
            <person name="Fouteau S."/>
            <person name="Franken C."/>
            <person name="Gibelin C."/>
            <person name="Gish J."/>
            <person name="Goldstein S."/>
            <person name="Gonzalez A.J."/>
            <person name="Green P.J."/>
            <person name="Hallab A."/>
            <person name="Hartog M."/>
            <person name="Hua A."/>
            <person name="Humphray S.J."/>
            <person name="Jeong D.H."/>
            <person name="Jing Y."/>
            <person name="Jocker A."/>
            <person name="Kenton S.M."/>
            <person name="Kim D.J."/>
            <person name="Klee K."/>
            <person name="Lai H."/>
            <person name="Lang C."/>
            <person name="Lin S."/>
            <person name="Macmil S.L."/>
            <person name="Magdelenat G."/>
            <person name="Matthews L."/>
            <person name="McCorrison J."/>
            <person name="Monaghan E.L."/>
            <person name="Mun J.H."/>
            <person name="Najar F.Z."/>
            <person name="Nicholson C."/>
            <person name="Noirot C."/>
            <person name="O'Bleness M."/>
            <person name="Paule C.R."/>
            <person name="Poulain J."/>
            <person name="Prion F."/>
            <person name="Qin B."/>
            <person name="Qu C."/>
            <person name="Retzel E.F."/>
            <person name="Riddle C."/>
            <person name="Sallet E."/>
            <person name="Samain S."/>
            <person name="Samson N."/>
            <person name="Sanders I."/>
            <person name="Saurat O."/>
            <person name="Scarpelli C."/>
            <person name="Schiex T."/>
            <person name="Segurens B."/>
            <person name="Severin A.J."/>
            <person name="Sherrier D.J."/>
            <person name="Shi R."/>
            <person name="Sims S."/>
            <person name="Singer S.R."/>
            <person name="Sinharoy S."/>
            <person name="Sterck L."/>
            <person name="Viollet A."/>
            <person name="Wang B.B."/>
            <person name="Wang K."/>
            <person name="Wang M."/>
            <person name="Wang X."/>
            <person name="Warfsmann J."/>
            <person name="Weissenbach J."/>
            <person name="White D.D."/>
            <person name="White J.D."/>
            <person name="Wiley G.B."/>
            <person name="Wincker P."/>
            <person name="Xing Y."/>
            <person name="Yang L."/>
            <person name="Yao Z."/>
            <person name="Ying F."/>
            <person name="Zhai J."/>
            <person name="Zhou L."/>
            <person name="Zuber A."/>
            <person name="Denarie J."/>
            <person name="Dixon R.A."/>
            <person name="May G.D."/>
            <person name="Schwartz D.C."/>
            <person name="Rogers J."/>
            <person name="Quetier F."/>
            <person name="Town C.D."/>
            <person name="Roe B.A."/>
        </authorList>
    </citation>
    <scope>NUCLEOTIDE SEQUENCE [LARGE SCALE GENOMIC DNA]</scope>
    <source>
        <strain evidence="11">A17</strain>
        <strain evidence="13 14">cv. Jemalong A17</strain>
    </source>
</reference>
<evidence type="ECO:0000256" key="4">
    <source>
        <dbReference type="ARBA" id="ARBA00022833"/>
    </source>
</evidence>
<evidence type="ECO:0000256" key="8">
    <source>
        <dbReference type="PROSITE-ProRule" id="PRU00042"/>
    </source>
</evidence>
<feature type="compositionally biased region" description="Basic and acidic residues" evidence="9">
    <location>
        <begin position="414"/>
        <end position="423"/>
    </location>
</feature>
<dbReference type="PANTHER" id="PTHR10593">
    <property type="entry name" value="SERINE/THREONINE-PROTEIN KINASE RIO"/>
    <property type="match status" value="1"/>
</dbReference>
<sequence>MAAASSSTSFFGIREENQSQITHHHPHPQSTTTSATSSAPSTTVPQKKRRNQPGTPNPDAEVIALSPKTLMATNRFICEVCNKGFQREQNLQLHRRGHNLPWKLKQKSNKEPRRKVYLCPEPTCVHHDPSRALGDLTGIKKHFSRKHGEKKWKCEKCSKKYAVQSDWKAHSKTCGTREYRCDCGTLFSRRDSFITHRAFCDALAQESVLRHHNPFGSTHQLYATNHHISLGQISHQLQNHQNQITSSTSNNNNLLRLGSAPPKFEQNLISSPPLNHSSSFGHSIPSSSPFFNMSDISNQSFEEQQSQQGQFLNKQLHGLMHLPDLQGNTNTNNSNSSNLFNLMVHDQFNNMSSTQGTTLYINNNSSLSDHQVGFVNSMQHGQNMSSPHMSATALLQKASQIGSTNSTNNNKGSNNDHKSGDRDFVVSDHNNINATFGNRSSSIENDHDNNDLHGLINSIANGNTSSIFGNESNLNMRFGGSDKLTLDFLGVGGMVRNMSGGFSQSEQQRDMMNTSMVSLNHDLKSAHSSQHFGSSNILQ</sequence>
<proteinExistence type="predicted"/>